<dbReference type="Gene3D" id="3.50.30.30">
    <property type="match status" value="1"/>
</dbReference>
<keyword evidence="7" id="KW-0325">Glycoprotein</keyword>
<evidence type="ECO:0000313" key="11">
    <source>
        <dbReference type="EMBL" id="PNY16516.1"/>
    </source>
</evidence>
<dbReference type="PROSITE" id="PS51892">
    <property type="entry name" value="SUBTILASE"/>
    <property type="match status" value="1"/>
</dbReference>
<dbReference type="AlphaFoldDB" id="A0A2K3PMJ9"/>
<organism evidence="11 12">
    <name type="scientific">Trifolium pratense</name>
    <name type="common">Red clover</name>
    <dbReference type="NCBI Taxonomy" id="57577"/>
    <lineage>
        <taxon>Eukaryota</taxon>
        <taxon>Viridiplantae</taxon>
        <taxon>Streptophyta</taxon>
        <taxon>Embryophyta</taxon>
        <taxon>Tracheophyta</taxon>
        <taxon>Spermatophyta</taxon>
        <taxon>Magnoliopsida</taxon>
        <taxon>eudicotyledons</taxon>
        <taxon>Gunneridae</taxon>
        <taxon>Pentapetalae</taxon>
        <taxon>rosids</taxon>
        <taxon>fabids</taxon>
        <taxon>Fabales</taxon>
        <taxon>Fabaceae</taxon>
        <taxon>Papilionoideae</taxon>
        <taxon>50 kb inversion clade</taxon>
        <taxon>NPAAA clade</taxon>
        <taxon>Hologalegina</taxon>
        <taxon>IRL clade</taxon>
        <taxon>Trifolieae</taxon>
        <taxon>Trifolium</taxon>
    </lineage>
</organism>
<evidence type="ECO:0000313" key="12">
    <source>
        <dbReference type="Proteomes" id="UP000236291"/>
    </source>
</evidence>
<reference evidence="11 12" key="1">
    <citation type="journal article" date="2014" name="Am. J. Bot.">
        <title>Genome assembly and annotation for red clover (Trifolium pratense; Fabaceae).</title>
        <authorList>
            <person name="Istvanek J."/>
            <person name="Jaros M."/>
            <person name="Krenek A."/>
            <person name="Repkova J."/>
        </authorList>
    </citation>
    <scope>NUCLEOTIDE SEQUENCE [LARGE SCALE GENOMIC DNA]</scope>
    <source>
        <strain evidence="12">cv. Tatra</strain>
        <tissue evidence="11">Young leaves</tissue>
    </source>
</reference>
<evidence type="ECO:0000256" key="1">
    <source>
        <dbReference type="ARBA" id="ARBA00004613"/>
    </source>
</evidence>
<evidence type="ECO:0000259" key="9">
    <source>
        <dbReference type="Pfam" id="PF00082"/>
    </source>
</evidence>
<dbReference type="Gene3D" id="2.60.40.2310">
    <property type="match status" value="1"/>
</dbReference>
<dbReference type="PRINTS" id="PR00723">
    <property type="entry name" value="SUBTILISIN"/>
</dbReference>
<dbReference type="STRING" id="57577.A0A2K3PMJ9"/>
<dbReference type="Pfam" id="PF17766">
    <property type="entry name" value="fn3_6"/>
    <property type="match status" value="1"/>
</dbReference>
<dbReference type="EMBL" id="ASHM01008588">
    <property type="protein sequence ID" value="PNY16516.1"/>
    <property type="molecule type" value="Genomic_DNA"/>
</dbReference>
<dbReference type="GO" id="GO:0006508">
    <property type="term" value="P:proteolysis"/>
    <property type="evidence" value="ECO:0007669"/>
    <property type="project" value="UniProtKB-KW"/>
</dbReference>
<dbReference type="InterPro" id="IPR000209">
    <property type="entry name" value="Peptidase_S8/S53_dom"/>
</dbReference>
<keyword evidence="3 11" id="KW-0645">Protease</keyword>
<comment type="caution">
    <text evidence="8">Lacks conserved residue(s) required for the propagation of feature annotation.</text>
</comment>
<reference evidence="11 12" key="2">
    <citation type="journal article" date="2017" name="Front. Plant Sci.">
        <title>Gene Classification and Mining of Molecular Markers Useful in Red Clover (Trifolium pratense) Breeding.</title>
        <authorList>
            <person name="Istvanek J."/>
            <person name="Dluhosova J."/>
            <person name="Dluhos P."/>
            <person name="Patkova L."/>
            <person name="Nedelnik J."/>
            <person name="Repkova J."/>
        </authorList>
    </citation>
    <scope>NUCLEOTIDE SEQUENCE [LARGE SCALE GENOMIC DNA]</scope>
    <source>
        <strain evidence="12">cv. Tatra</strain>
        <tissue evidence="11">Young leaves</tissue>
    </source>
</reference>
<evidence type="ECO:0000256" key="7">
    <source>
        <dbReference type="ARBA" id="ARBA00023180"/>
    </source>
</evidence>
<evidence type="ECO:0000256" key="6">
    <source>
        <dbReference type="ARBA" id="ARBA00022825"/>
    </source>
</evidence>
<dbReference type="InterPro" id="IPR023828">
    <property type="entry name" value="Peptidase_S8_Ser-AS"/>
</dbReference>
<dbReference type="CDD" id="cd02120">
    <property type="entry name" value="PA_subtilisin_like"/>
    <property type="match status" value="1"/>
</dbReference>
<dbReference type="PANTHER" id="PTHR10795">
    <property type="entry name" value="PROPROTEIN CONVERTASE SUBTILISIN/KEXIN"/>
    <property type="match status" value="1"/>
</dbReference>
<dbReference type="GO" id="GO:0005576">
    <property type="term" value="C:extracellular region"/>
    <property type="evidence" value="ECO:0007669"/>
    <property type="project" value="UniProtKB-SubCell"/>
</dbReference>
<accession>A0A2K3PMJ9</accession>
<comment type="subcellular location">
    <subcellularLocation>
        <location evidence="1">Secreted</location>
    </subcellularLocation>
</comment>
<comment type="caution">
    <text evidence="11">The sequence shown here is derived from an EMBL/GenBank/DDBJ whole genome shotgun (WGS) entry which is preliminary data.</text>
</comment>
<gene>
    <name evidence="11" type="ORF">L195_g013238</name>
</gene>
<dbReference type="InterPro" id="IPR045051">
    <property type="entry name" value="SBT"/>
</dbReference>
<evidence type="ECO:0000256" key="5">
    <source>
        <dbReference type="ARBA" id="ARBA00022801"/>
    </source>
</evidence>
<feature type="domain" description="Peptidase S8/S53" evidence="9">
    <location>
        <begin position="47"/>
        <end position="422"/>
    </location>
</feature>
<feature type="domain" description="Subtilisin-like protease fibronectin type-III" evidence="10">
    <location>
        <begin position="495"/>
        <end position="598"/>
    </location>
</feature>
<comment type="similarity">
    <text evidence="2 8">Belongs to the peptidase S8 family.</text>
</comment>
<keyword evidence="5" id="KW-0378">Hydrolase</keyword>
<dbReference type="SUPFAM" id="SSF52743">
    <property type="entry name" value="Subtilisin-like"/>
    <property type="match status" value="1"/>
</dbReference>
<name>A0A2K3PMJ9_TRIPR</name>
<evidence type="ECO:0000256" key="2">
    <source>
        <dbReference type="ARBA" id="ARBA00011073"/>
    </source>
</evidence>
<keyword evidence="4" id="KW-0732">Signal</keyword>
<dbReference type="InterPro" id="IPR015500">
    <property type="entry name" value="Peptidase_S8_subtilisin-rel"/>
</dbReference>
<dbReference type="InterPro" id="IPR036852">
    <property type="entry name" value="Peptidase_S8/S53_dom_sf"/>
</dbReference>
<dbReference type="Proteomes" id="UP000236291">
    <property type="component" value="Unassembled WGS sequence"/>
</dbReference>
<evidence type="ECO:0000256" key="3">
    <source>
        <dbReference type="ARBA" id="ARBA00022670"/>
    </source>
</evidence>
<keyword evidence="6" id="KW-0720">Serine protease</keyword>
<evidence type="ECO:0000259" key="10">
    <source>
        <dbReference type="Pfam" id="PF17766"/>
    </source>
</evidence>
<proteinExistence type="inferred from homology"/>
<dbReference type="GO" id="GO:0004252">
    <property type="term" value="F:serine-type endopeptidase activity"/>
    <property type="evidence" value="ECO:0007669"/>
    <property type="project" value="InterPro"/>
</dbReference>
<sequence length="605" mass="65370">MSNIPSKWKGHCEDSIHFNSSLCNKKLIGAKFFNRGLLAHDPNATLGLNSTRDTLGHGTHTSSTAAGSRVDNASFFGYAAGTASGVAPNSHVAMYKVVWKEGFFSSDAIAAIDAAISDGVDILSLSFGSTKFVPLYEDPLAIATFAAMTKGVFVSCAAGNSGPDLETLHNGMPWVITAAAGTMDRDFQGTLTLGNGNKVMGFSLYLGTFSSHNVPIVFMGLCDNVNELKKVKRMIVVCEDKNGTSLSYQPGNLGVANVYGAVLISNVADTYYSSDDYTIRFQNSLAAIFVDPIHGEIIKAYIKRYNNSKHSSIASMSFRKTGFGVKTAPSVDSYSSRGPSYSCRFVLKPDITAPGTSILAAWPSNVTVAQKYFRDFNLDSGTSMACPHVAGVAALVKGAHRNWSPAAVRSAIMTTSDILDNNKEHIKDIETGNRATPFALGAGHVNPNRALNPGLVYDVGLQDYVNLLCALNFTQKNITAITRSSSYDCSKPSLDLNYPSFIAFFNGENSSSKTIQEFYRTVTNVGEGQATYVASITPIEGFRATAIPNKLVFNEKNEKLSYKLRIEVAATTKLKEVDFGYLTWMDRKQHVVRSPIVVTTLKLKS</sequence>
<dbReference type="PROSITE" id="PS00138">
    <property type="entry name" value="SUBTILASE_SER"/>
    <property type="match status" value="1"/>
</dbReference>
<evidence type="ECO:0000256" key="8">
    <source>
        <dbReference type="PROSITE-ProRule" id="PRU01240"/>
    </source>
</evidence>
<dbReference type="Gene3D" id="3.40.50.200">
    <property type="entry name" value="Peptidase S8/S53 domain"/>
    <property type="match status" value="1"/>
</dbReference>
<protein>
    <submittedName>
        <fullName evidence="11">Subtilisin-like protease-like protein</fullName>
    </submittedName>
</protein>
<dbReference type="Pfam" id="PF00082">
    <property type="entry name" value="Peptidase_S8"/>
    <property type="match status" value="1"/>
</dbReference>
<evidence type="ECO:0000256" key="4">
    <source>
        <dbReference type="ARBA" id="ARBA00022729"/>
    </source>
</evidence>
<dbReference type="InterPro" id="IPR041469">
    <property type="entry name" value="Subtilisin-like_FN3"/>
</dbReference>